<dbReference type="PANTHER" id="PTHR23419">
    <property type="entry name" value="DIVALENT CATION TOLERANCE CUTA-RELATED"/>
    <property type="match status" value="1"/>
</dbReference>
<accession>A0A2U1CP49</accession>
<dbReference type="STRING" id="1231391.GCA_000308195_01671"/>
<dbReference type="InterPro" id="IPR015867">
    <property type="entry name" value="N-reg_PII/ATP_PRibTrfase_C"/>
</dbReference>
<dbReference type="Pfam" id="PF03091">
    <property type="entry name" value="CutA1"/>
    <property type="match status" value="1"/>
</dbReference>
<dbReference type="Proteomes" id="UP000246145">
    <property type="component" value="Unassembled WGS sequence"/>
</dbReference>
<evidence type="ECO:0000256" key="1">
    <source>
        <dbReference type="ARBA" id="ARBA00010169"/>
    </source>
</evidence>
<protein>
    <submittedName>
        <fullName evidence="2">Uncharacterized protein involved in tolerance to divalent cations</fullName>
    </submittedName>
</protein>
<comment type="similarity">
    <text evidence="1">Belongs to the CutA family.</text>
</comment>
<dbReference type="AlphaFoldDB" id="A0A2U1CP49"/>
<evidence type="ECO:0000313" key="2">
    <source>
        <dbReference type="EMBL" id="PVY67656.1"/>
    </source>
</evidence>
<name>A0A2U1CP49_9BURK</name>
<dbReference type="SUPFAM" id="SSF54913">
    <property type="entry name" value="GlnB-like"/>
    <property type="match status" value="1"/>
</dbReference>
<proteinExistence type="inferred from homology"/>
<reference evidence="2 3" key="1">
    <citation type="submission" date="2018-04" db="EMBL/GenBank/DDBJ databases">
        <title>Genomic Encyclopedia of Type Strains, Phase IV (KMG-IV): sequencing the most valuable type-strain genomes for metagenomic binning, comparative biology and taxonomic classification.</title>
        <authorList>
            <person name="Goeker M."/>
        </authorList>
    </citation>
    <scope>NUCLEOTIDE SEQUENCE [LARGE SCALE GENOMIC DNA]</scope>
    <source>
        <strain evidence="2 3">DSM 10065</strain>
    </source>
</reference>
<gene>
    <name evidence="2" type="ORF">C7440_0039</name>
</gene>
<dbReference type="GO" id="GO:0010038">
    <property type="term" value="P:response to metal ion"/>
    <property type="evidence" value="ECO:0007669"/>
    <property type="project" value="InterPro"/>
</dbReference>
<dbReference type="OrthoDB" id="37622at2"/>
<dbReference type="EMBL" id="QEKO01000001">
    <property type="protein sequence ID" value="PVY67656.1"/>
    <property type="molecule type" value="Genomic_DNA"/>
</dbReference>
<dbReference type="PANTHER" id="PTHR23419:SF8">
    <property type="entry name" value="FI09726P"/>
    <property type="match status" value="1"/>
</dbReference>
<comment type="caution">
    <text evidence="2">The sequence shown here is derived from an EMBL/GenBank/DDBJ whole genome shotgun (WGS) entry which is preliminary data.</text>
</comment>
<dbReference type="GO" id="GO:0005507">
    <property type="term" value="F:copper ion binding"/>
    <property type="evidence" value="ECO:0007669"/>
    <property type="project" value="TreeGrafter"/>
</dbReference>
<sequence>MAQDVVVVLSNAPDMLLAKRIAHMLVEEHLAACVNLGAPVLSMYMWEGELEGTEEIPLVIKTTQAALPALTERLTELHPYEVPEVLVLPVAGGAQPYLDWVRRQTSAP</sequence>
<organism evidence="2 3">
    <name type="scientific">Pusillimonas noertemannii</name>
    <dbReference type="NCBI Taxonomy" id="305977"/>
    <lineage>
        <taxon>Bacteria</taxon>
        <taxon>Pseudomonadati</taxon>
        <taxon>Pseudomonadota</taxon>
        <taxon>Betaproteobacteria</taxon>
        <taxon>Burkholderiales</taxon>
        <taxon>Alcaligenaceae</taxon>
        <taxon>Pusillimonas</taxon>
    </lineage>
</organism>
<evidence type="ECO:0000313" key="3">
    <source>
        <dbReference type="Proteomes" id="UP000246145"/>
    </source>
</evidence>
<dbReference type="InterPro" id="IPR011322">
    <property type="entry name" value="N-reg_PII-like_a/b"/>
</dbReference>
<dbReference type="InterPro" id="IPR004323">
    <property type="entry name" value="Ion_tolerance_CutA"/>
</dbReference>
<dbReference type="Gene3D" id="3.30.70.120">
    <property type="match status" value="1"/>
</dbReference>
<keyword evidence="3" id="KW-1185">Reference proteome</keyword>
<dbReference type="RefSeq" id="WP_116516998.1">
    <property type="nucleotide sequence ID" value="NZ_JACCEX010000001.1"/>
</dbReference>